<dbReference type="PANTHER" id="PTHR34136:SF1">
    <property type="entry name" value="UDP-N-ACETYL-D-MANNOSAMINURONIC ACID TRANSFERASE"/>
    <property type="match status" value="1"/>
</dbReference>
<dbReference type="Proteomes" id="UP001560019">
    <property type="component" value="Unassembled WGS sequence"/>
</dbReference>
<feature type="non-terminal residue" evidence="3">
    <location>
        <position position="240"/>
    </location>
</feature>
<dbReference type="NCBIfam" id="TIGR00696">
    <property type="entry name" value="wecG_tagA_cpsF"/>
    <property type="match status" value="1"/>
</dbReference>
<organism evidence="3 4">
    <name type="scientific">Rhodovulum iodosum</name>
    <dbReference type="NCBI Taxonomy" id="68291"/>
    <lineage>
        <taxon>Bacteria</taxon>
        <taxon>Pseudomonadati</taxon>
        <taxon>Pseudomonadota</taxon>
        <taxon>Alphaproteobacteria</taxon>
        <taxon>Rhodobacterales</taxon>
        <taxon>Paracoccaceae</taxon>
        <taxon>Rhodovulum</taxon>
    </lineage>
</organism>
<evidence type="ECO:0000313" key="3">
    <source>
        <dbReference type="EMBL" id="MEX5730220.1"/>
    </source>
</evidence>
<keyword evidence="2" id="KW-0808">Transferase</keyword>
<dbReference type="CDD" id="cd06533">
    <property type="entry name" value="Glyco_transf_WecG_TagA"/>
    <property type="match status" value="1"/>
</dbReference>
<evidence type="ECO:0000313" key="4">
    <source>
        <dbReference type="Proteomes" id="UP001560019"/>
    </source>
</evidence>
<evidence type="ECO:0000256" key="2">
    <source>
        <dbReference type="ARBA" id="ARBA00022679"/>
    </source>
</evidence>
<proteinExistence type="predicted"/>
<dbReference type="EMBL" id="JBEHHI010000005">
    <property type="protein sequence ID" value="MEX5730220.1"/>
    <property type="molecule type" value="Genomic_DNA"/>
</dbReference>
<gene>
    <name evidence="3" type="ORF">Ga0609869_003573</name>
</gene>
<dbReference type="PANTHER" id="PTHR34136">
    <property type="match status" value="1"/>
</dbReference>
<keyword evidence="4" id="KW-1185">Reference proteome</keyword>
<accession>A0ABV3XXW6</accession>
<evidence type="ECO:0000256" key="1">
    <source>
        <dbReference type="ARBA" id="ARBA00022676"/>
    </source>
</evidence>
<comment type="caution">
    <text evidence="3">The sequence shown here is derived from an EMBL/GenBank/DDBJ whole genome shotgun (WGS) entry which is preliminary data.</text>
</comment>
<reference evidence="3 4" key="1">
    <citation type="submission" date="2024-06" db="EMBL/GenBank/DDBJ databases">
        <title>Genome of Rhodovulum iodosum, a marine photoferrotroph.</title>
        <authorList>
            <person name="Bianchini G."/>
            <person name="Nikeleit V."/>
            <person name="Kappler A."/>
            <person name="Bryce C."/>
            <person name="Sanchez-Baracaldo P."/>
        </authorList>
    </citation>
    <scope>NUCLEOTIDE SEQUENCE [LARGE SCALE GENOMIC DNA]</scope>
    <source>
        <strain evidence="3 4">UT/N1</strain>
    </source>
</reference>
<dbReference type="InterPro" id="IPR004629">
    <property type="entry name" value="WecG_TagA_CpsF"/>
</dbReference>
<name>A0ABV3XXW6_9RHOB</name>
<keyword evidence="1" id="KW-0328">Glycosyltransferase</keyword>
<sequence length="240" mass="24838">MTDAISFGAAAADDSAATVRITAPTRAALMTDLEARLRAGRGFTLATLNLDHAVKLRRDPAFRAAYLAHSHVVADGNPIVWLSRLAGRRVELVPGSELVQPLAGLAGRLGVPVALIGATQETLDSAAARLAADHPGLGIVARIAPPFGFDPDGAEAGAVLDTAAAAGARLCFLALGAPKQERLAARGAARLPGCGFVSIGAGLDFIAGSQRRAPVWVQRLALEWAWRMLGDPGRLAGRYA</sequence>
<protein>
    <submittedName>
        <fullName evidence="3">N-acetylglucosaminyldiphosphoundecaprenol N-acetyl-beta-D-mannosaminyltransferase</fullName>
    </submittedName>
</protein>
<dbReference type="Pfam" id="PF03808">
    <property type="entry name" value="Glyco_tran_WecG"/>
    <property type="match status" value="1"/>
</dbReference>